<evidence type="ECO:0000313" key="2">
    <source>
        <dbReference type="EMBL" id="PVU74441.1"/>
    </source>
</evidence>
<gene>
    <name evidence="2" type="ORF">DDW13_07430</name>
</gene>
<sequence>MSEILWEWTKSKLHDKFALTISGLFISIASIMFFISASKFQLPYITLIILPSVPIIIALIILLFYIKYRKFVVYVRFYSNYIEISNRGFSIIIKHCEFSACVCSK</sequence>
<evidence type="ECO:0000313" key="3">
    <source>
        <dbReference type="Proteomes" id="UP000245638"/>
    </source>
</evidence>
<feature type="transmembrane region" description="Helical" evidence="1">
    <location>
        <begin position="44"/>
        <end position="66"/>
    </location>
</feature>
<comment type="caution">
    <text evidence="2">The sequence shown here is derived from an EMBL/GenBank/DDBJ whole genome shotgun (WGS) entry which is preliminary data.</text>
</comment>
<keyword evidence="1" id="KW-0472">Membrane</keyword>
<feature type="transmembrane region" description="Helical" evidence="1">
    <location>
        <begin position="17"/>
        <end position="38"/>
    </location>
</feature>
<name>A0A2T9X317_9CREN</name>
<keyword evidence="1" id="KW-0812">Transmembrane</keyword>
<evidence type="ECO:0000256" key="1">
    <source>
        <dbReference type="SAM" id="Phobius"/>
    </source>
</evidence>
<proteinExistence type="predicted"/>
<dbReference type="AlphaFoldDB" id="A0A2T9X317"/>
<dbReference type="EMBL" id="QEFD01000212">
    <property type="protein sequence ID" value="PVU74441.1"/>
    <property type="molecule type" value="Genomic_DNA"/>
</dbReference>
<protein>
    <submittedName>
        <fullName evidence="2">Uncharacterized protein</fullName>
    </submittedName>
</protein>
<accession>A0A2T9X317</accession>
<dbReference type="Proteomes" id="UP000245638">
    <property type="component" value="Unassembled WGS sequence"/>
</dbReference>
<organism evidence="2 3">
    <name type="scientific">Acidianus hospitalis</name>
    <dbReference type="NCBI Taxonomy" id="563177"/>
    <lineage>
        <taxon>Archaea</taxon>
        <taxon>Thermoproteota</taxon>
        <taxon>Thermoprotei</taxon>
        <taxon>Sulfolobales</taxon>
        <taxon>Sulfolobaceae</taxon>
        <taxon>Acidianus</taxon>
    </lineage>
</organism>
<keyword evidence="1" id="KW-1133">Transmembrane helix</keyword>
<reference evidence="2 3" key="1">
    <citation type="journal article" date="2015" name="Appl. Environ. Microbiol.">
        <title>Nanoarchaeota, Their Sulfolobales Host, and Nanoarchaeota Virus Distribution across Yellowstone National Park Hot Springs.</title>
        <authorList>
            <person name="Munson-McGee J.H."/>
            <person name="Field E.K."/>
            <person name="Bateson M."/>
            <person name="Rooney C."/>
            <person name="Stepanauskas R."/>
            <person name="Young M.J."/>
        </authorList>
    </citation>
    <scope>NUCLEOTIDE SEQUENCE [LARGE SCALE GENOMIC DNA]</scope>
    <source>
        <strain evidence="2">SCGC AC-742_N10</strain>
    </source>
</reference>